<sequence length="60" mass="6868">MSYRRHADNLTTRNNNSGGDDENSPIVTVYVRWSQHFVISATDETKQISSKHSQTFLRIG</sequence>
<feature type="compositionally biased region" description="Polar residues" evidence="1">
    <location>
        <begin position="9"/>
        <end position="18"/>
    </location>
</feature>
<feature type="region of interest" description="Disordered" evidence="1">
    <location>
        <begin position="1"/>
        <end position="24"/>
    </location>
</feature>
<name>A0A5E4NE87_9HEMI</name>
<evidence type="ECO:0000256" key="1">
    <source>
        <dbReference type="SAM" id="MobiDB-lite"/>
    </source>
</evidence>
<protein>
    <submittedName>
        <fullName evidence="2">Uncharacterized protein</fullName>
    </submittedName>
</protein>
<keyword evidence="3" id="KW-1185">Reference proteome</keyword>
<dbReference type="Proteomes" id="UP000325440">
    <property type="component" value="Unassembled WGS sequence"/>
</dbReference>
<organism evidence="2 3">
    <name type="scientific">Cinara cedri</name>
    <dbReference type="NCBI Taxonomy" id="506608"/>
    <lineage>
        <taxon>Eukaryota</taxon>
        <taxon>Metazoa</taxon>
        <taxon>Ecdysozoa</taxon>
        <taxon>Arthropoda</taxon>
        <taxon>Hexapoda</taxon>
        <taxon>Insecta</taxon>
        <taxon>Pterygota</taxon>
        <taxon>Neoptera</taxon>
        <taxon>Paraneoptera</taxon>
        <taxon>Hemiptera</taxon>
        <taxon>Sternorrhyncha</taxon>
        <taxon>Aphidomorpha</taxon>
        <taxon>Aphidoidea</taxon>
        <taxon>Aphididae</taxon>
        <taxon>Lachninae</taxon>
        <taxon>Cinara</taxon>
    </lineage>
</organism>
<gene>
    <name evidence="2" type="ORF">CINCED_3A015298</name>
</gene>
<proteinExistence type="predicted"/>
<accession>A0A5E4NE87</accession>
<evidence type="ECO:0000313" key="3">
    <source>
        <dbReference type="Proteomes" id="UP000325440"/>
    </source>
</evidence>
<reference evidence="2 3" key="1">
    <citation type="submission" date="2019-08" db="EMBL/GenBank/DDBJ databases">
        <authorList>
            <person name="Alioto T."/>
            <person name="Alioto T."/>
            <person name="Gomez Garrido J."/>
        </authorList>
    </citation>
    <scope>NUCLEOTIDE SEQUENCE [LARGE SCALE GENOMIC DNA]</scope>
</reference>
<evidence type="ECO:0000313" key="2">
    <source>
        <dbReference type="EMBL" id="VVC43170.1"/>
    </source>
</evidence>
<dbReference type="EMBL" id="CABPRJ010002367">
    <property type="protein sequence ID" value="VVC43170.1"/>
    <property type="molecule type" value="Genomic_DNA"/>
</dbReference>
<dbReference type="AlphaFoldDB" id="A0A5E4NE87"/>